<dbReference type="RefSeq" id="XP_001208973.1">
    <property type="nucleotide sequence ID" value="XM_001208973.1"/>
</dbReference>
<keyword evidence="4" id="KW-0812">Transmembrane</keyword>
<dbReference type="Gene3D" id="1.25.40.20">
    <property type="entry name" value="Ankyrin repeat-containing domain"/>
    <property type="match status" value="1"/>
</dbReference>
<dbReference type="InterPro" id="IPR036770">
    <property type="entry name" value="Ankyrin_rpt-contain_sf"/>
</dbReference>
<proteinExistence type="predicted"/>
<dbReference type="SUPFAM" id="SSF48403">
    <property type="entry name" value="Ankyrin repeat"/>
    <property type="match status" value="1"/>
</dbReference>
<feature type="repeat" description="ANK" evidence="3">
    <location>
        <begin position="983"/>
        <end position="1015"/>
    </location>
</feature>
<dbReference type="VEuPathDB" id="FungiDB:ATEG_01608"/>
<feature type="transmembrane region" description="Helical" evidence="4">
    <location>
        <begin position="264"/>
        <end position="287"/>
    </location>
</feature>
<protein>
    <submittedName>
        <fullName evidence="5">Uncharacterized protein</fullName>
    </submittedName>
</protein>
<evidence type="ECO:0000313" key="5">
    <source>
        <dbReference type="EMBL" id="EAU38365.1"/>
    </source>
</evidence>
<name>Q0CXH6_ASPTN</name>
<dbReference type="InterPro" id="IPR002110">
    <property type="entry name" value="Ankyrin_rpt"/>
</dbReference>
<dbReference type="EMBL" id="CH476595">
    <property type="protein sequence ID" value="EAU38365.1"/>
    <property type="molecule type" value="Genomic_DNA"/>
</dbReference>
<feature type="repeat" description="ANK" evidence="3">
    <location>
        <begin position="917"/>
        <end position="949"/>
    </location>
</feature>
<feature type="transmembrane region" description="Helical" evidence="4">
    <location>
        <begin position="218"/>
        <end position="241"/>
    </location>
</feature>
<sequence>MDSWDQFADNLATDLAPFISLFGERLTKQFLSESVSLLDNFIFSLAPLGILTALVSVIRVCGSSSLRAFVGRAQEGPGEAENELLSCVSETTGELFNDTGISRIFGRPRILEVVVWEEHDPQDNQSRWKIGTLRDALQHGAWVPGSGSWILDEKGYLPELDIPNLSLNKGIKRRSQLWFYTAAALGLVLQVGVIMYGAVTVFICPSLFQKNGRPVESYAFPLFIFGTLMLCTGMFFCAFIIERSSSECYLHADRPMVGFVAQFVGLRGLHATVILAQLGATLLMAIIRTCLRTKRIGPEQNRFGGHERQLVSYKSQELDFFAFHLENAESFSLVSTLARTPSSSSQSSLRSSNATTEASVQPVGNATRLIKTRTRLAELTSANDRCSSAAWDDLPIRQIARSLADAIEQTMDLLSAWKSVRDDHFAFDLSLLCQSQHKSIAPIMETYTIALERADDTLQWRVNDNELEAIVGLWTWSLLKSDPKWLQEGLGRMVGLTEFEARAPDTDLYFHKWIFRQTEARMVSSRMVSFPQQLFGYYSDEYPDDKEILVVRTKNKLEKMVAQDIYIHFLRSALEGLAELGGEINMLPGSQNRLVAHNSRIDDIVECFESSGLGSREDALLCVVPSLRNRGLLPELAADSHPIRLRLEELSGSKKWSEALSITYWFCERSAGDEFEYSAYELGYLCHLAMIDQDASTQAEGMKFVKLAMQGNPRTLFFRNMKNQRPLNWMDTPEQAGFWARFTQQLGWMVWHISERNGQKQVIRTALNHHGINEESLPLSGDNGNDVQEQKGKETAVRWLTNRDENQSLSTDDQLALSWACRNGHHAILNWLVAKWVNIDKLCHGAYIFNFIIWAAEEEYDVALASLRRRGIDLDMQGPVSVNCMTAMIFSIALHSDYKVARVLLANGAHVDAPDKTGRTPLMAASDVGLSEAVLLFLENNANVNAQDAQGASPLVYAILEGQFNIAEILLKNGADINSRGITGTTPLMVAADEKEVELLRLLLSRGADVNAQDDDGQTALMITAQNHCRDGMVALLNHGADVHRQTTQRETALDCAQNACNWEGVQLLKSVIEGQGASWQWDFS</sequence>
<dbReference type="eggNOG" id="KOG4177">
    <property type="taxonomic scope" value="Eukaryota"/>
</dbReference>
<dbReference type="PANTHER" id="PTHR24198:SF165">
    <property type="entry name" value="ANKYRIN REPEAT-CONTAINING PROTEIN-RELATED"/>
    <property type="match status" value="1"/>
</dbReference>
<feature type="repeat" description="ANK" evidence="3">
    <location>
        <begin position="950"/>
        <end position="982"/>
    </location>
</feature>
<dbReference type="AlphaFoldDB" id="Q0CXH6"/>
<dbReference type="PANTHER" id="PTHR24198">
    <property type="entry name" value="ANKYRIN REPEAT AND PROTEIN KINASE DOMAIN-CONTAINING PROTEIN"/>
    <property type="match status" value="1"/>
</dbReference>
<feature type="transmembrane region" description="Helical" evidence="4">
    <location>
        <begin position="177"/>
        <end position="198"/>
    </location>
</feature>
<dbReference type="SMART" id="SM00248">
    <property type="entry name" value="ANK"/>
    <property type="match status" value="6"/>
</dbReference>
<dbReference type="Proteomes" id="UP000007963">
    <property type="component" value="Unassembled WGS sequence"/>
</dbReference>
<evidence type="ECO:0000256" key="4">
    <source>
        <dbReference type="SAM" id="Phobius"/>
    </source>
</evidence>
<keyword evidence="4" id="KW-0472">Membrane</keyword>
<dbReference type="HOGENOM" id="CLU_001887_0_0_1"/>
<evidence type="ECO:0000256" key="1">
    <source>
        <dbReference type="ARBA" id="ARBA00022737"/>
    </source>
</evidence>
<gene>
    <name evidence="5" type="ORF">ATEG_01608</name>
</gene>
<keyword evidence="1" id="KW-0677">Repeat</keyword>
<evidence type="ECO:0000256" key="2">
    <source>
        <dbReference type="ARBA" id="ARBA00023043"/>
    </source>
</evidence>
<evidence type="ECO:0000313" key="6">
    <source>
        <dbReference type="Proteomes" id="UP000007963"/>
    </source>
</evidence>
<keyword evidence="2 3" id="KW-0040">ANK repeat</keyword>
<keyword evidence="4" id="KW-1133">Transmembrane helix</keyword>
<reference evidence="6" key="1">
    <citation type="submission" date="2005-09" db="EMBL/GenBank/DDBJ databases">
        <title>Annotation of the Aspergillus terreus NIH2624 genome.</title>
        <authorList>
            <person name="Birren B.W."/>
            <person name="Lander E.S."/>
            <person name="Galagan J.E."/>
            <person name="Nusbaum C."/>
            <person name="Devon K."/>
            <person name="Henn M."/>
            <person name="Ma L.-J."/>
            <person name="Jaffe D.B."/>
            <person name="Butler J."/>
            <person name="Alvarez P."/>
            <person name="Gnerre S."/>
            <person name="Grabherr M."/>
            <person name="Kleber M."/>
            <person name="Mauceli E.W."/>
            <person name="Brockman W."/>
            <person name="Rounsley S."/>
            <person name="Young S.K."/>
            <person name="LaButti K."/>
            <person name="Pushparaj V."/>
            <person name="DeCaprio D."/>
            <person name="Crawford M."/>
            <person name="Koehrsen M."/>
            <person name="Engels R."/>
            <person name="Montgomery P."/>
            <person name="Pearson M."/>
            <person name="Howarth C."/>
            <person name="Larson L."/>
            <person name="Luoma S."/>
            <person name="White J."/>
            <person name="Alvarado L."/>
            <person name="Kodira C.D."/>
            <person name="Zeng Q."/>
            <person name="Oleary S."/>
            <person name="Yandava C."/>
            <person name="Denning D.W."/>
            <person name="Nierman W.C."/>
            <person name="Milne T."/>
            <person name="Madden K."/>
        </authorList>
    </citation>
    <scope>NUCLEOTIDE SEQUENCE [LARGE SCALE GENOMIC DNA]</scope>
    <source>
        <strain evidence="6">NIH 2624 / FGSC A1156</strain>
    </source>
</reference>
<evidence type="ECO:0000256" key="3">
    <source>
        <dbReference type="PROSITE-ProRule" id="PRU00023"/>
    </source>
</evidence>
<dbReference type="Pfam" id="PF12796">
    <property type="entry name" value="Ank_2"/>
    <property type="match status" value="1"/>
</dbReference>
<dbReference type="PROSITE" id="PS50088">
    <property type="entry name" value="ANK_REPEAT"/>
    <property type="match status" value="3"/>
</dbReference>
<dbReference type="PROSITE" id="PS50297">
    <property type="entry name" value="ANK_REP_REGION"/>
    <property type="match status" value="3"/>
</dbReference>
<dbReference type="Pfam" id="PF00023">
    <property type="entry name" value="Ank"/>
    <property type="match status" value="1"/>
</dbReference>
<accession>Q0CXH6</accession>
<dbReference type="STRING" id="341663.Q0CXH6"/>
<feature type="transmembrane region" description="Helical" evidence="4">
    <location>
        <begin position="41"/>
        <end position="62"/>
    </location>
</feature>
<dbReference type="OMA" id="CFAFHLE"/>
<dbReference type="OrthoDB" id="7464126at2759"/>
<organism evidence="5 6">
    <name type="scientific">Aspergillus terreus (strain NIH 2624 / FGSC A1156)</name>
    <dbReference type="NCBI Taxonomy" id="341663"/>
    <lineage>
        <taxon>Eukaryota</taxon>
        <taxon>Fungi</taxon>
        <taxon>Dikarya</taxon>
        <taxon>Ascomycota</taxon>
        <taxon>Pezizomycotina</taxon>
        <taxon>Eurotiomycetes</taxon>
        <taxon>Eurotiomycetidae</taxon>
        <taxon>Eurotiales</taxon>
        <taxon>Aspergillaceae</taxon>
        <taxon>Aspergillus</taxon>
        <taxon>Aspergillus subgen. Circumdati</taxon>
    </lineage>
</organism>
<dbReference type="GeneID" id="4315578"/>